<proteinExistence type="inferred from homology"/>
<keyword evidence="4" id="KW-0732">Signal</keyword>
<sequence>MEKRRQFLVIILSWHILSIMVLLIAIPFLGVTSSDSVNDFTHTGSDQATSSLLPTTAPVNSSSNDSEEANGPQAPNCTINAEEWCPENENCSSLGGECLDCIFNTSCIYGTLQTVNCTPKPSVNCTGERNFKRSYHCRYCYQLPSWLTWCNKSMECALNQPRSYYPARPFYVSTCWAHSKELCIGRRCFSKQLPCNWSQGYKWSTAMLLSIFLGGFGVDRFYLGLWREGIGKLLSFGGLGVWTLVDVILIAVGYIGPWDGSLYI</sequence>
<dbReference type="PANTHER" id="PTHR21016">
    <property type="entry name" value="BETA-AMYLOID BINDING PROTEIN-RELATED"/>
    <property type="match status" value="1"/>
</dbReference>
<keyword evidence="7" id="KW-0325">Glycoprotein</keyword>
<dbReference type="EMBL" id="CAXITT010000855">
    <property type="protein sequence ID" value="CAL1546783.1"/>
    <property type="molecule type" value="Genomic_DNA"/>
</dbReference>
<reference evidence="11 12" key="1">
    <citation type="submission" date="2024-04" db="EMBL/GenBank/DDBJ databases">
        <authorList>
            <consortium name="Genoscope - CEA"/>
            <person name="William W."/>
        </authorList>
    </citation>
    <scope>NUCLEOTIDE SEQUENCE [LARGE SCALE GENOMIC DNA]</scope>
</reference>
<evidence type="ECO:0000313" key="12">
    <source>
        <dbReference type="Proteomes" id="UP001497497"/>
    </source>
</evidence>
<comment type="caution">
    <text evidence="11">The sequence shown here is derived from an EMBL/GenBank/DDBJ whole genome shotgun (WGS) entry which is preliminary data.</text>
</comment>
<evidence type="ECO:0000256" key="4">
    <source>
        <dbReference type="ARBA" id="ARBA00022729"/>
    </source>
</evidence>
<feature type="transmembrane region" description="Helical" evidence="9">
    <location>
        <begin position="7"/>
        <end position="29"/>
    </location>
</feature>
<keyword evidence="12" id="KW-1185">Reference proteome</keyword>
<evidence type="ECO:0000313" key="11">
    <source>
        <dbReference type="EMBL" id="CAL1546783.1"/>
    </source>
</evidence>
<dbReference type="GO" id="GO:0016020">
    <property type="term" value="C:membrane"/>
    <property type="evidence" value="ECO:0007669"/>
    <property type="project" value="UniProtKB-SubCell"/>
</dbReference>
<keyword evidence="3 9" id="KW-0812">Transmembrane</keyword>
<name>A0AAV2IJI0_LYMST</name>
<evidence type="ECO:0000256" key="8">
    <source>
        <dbReference type="SAM" id="MobiDB-lite"/>
    </source>
</evidence>
<evidence type="ECO:0000256" key="5">
    <source>
        <dbReference type="ARBA" id="ARBA00022989"/>
    </source>
</evidence>
<dbReference type="InterPro" id="IPR050932">
    <property type="entry name" value="TM2D1-3-like"/>
</dbReference>
<organism evidence="11 12">
    <name type="scientific">Lymnaea stagnalis</name>
    <name type="common">Great pond snail</name>
    <name type="synonym">Helix stagnalis</name>
    <dbReference type="NCBI Taxonomy" id="6523"/>
    <lineage>
        <taxon>Eukaryota</taxon>
        <taxon>Metazoa</taxon>
        <taxon>Spiralia</taxon>
        <taxon>Lophotrochozoa</taxon>
        <taxon>Mollusca</taxon>
        <taxon>Gastropoda</taxon>
        <taxon>Heterobranchia</taxon>
        <taxon>Euthyneura</taxon>
        <taxon>Panpulmonata</taxon>
        <taxon>Hygrophila</taxon>
        <taxon>Lymnaeoidea</taxon>
        <taxon>Lymnaeidae</taxon>
        <taxon>Lymnaea</taxon>
    </lineage>
</organism>
<keyword evidence="6 9" id="KW-0472">Membrane</keyword>
<comment type="subcellular location">
    <subcellularLocation>
        <location evidence="1">Membrane</location>
        <topology evidence="1">Multi-pass membrane protein</topology>
    </subcellularLocation>
</comment>
<feature type="compositionally biased region" description="Polar residues" evidence="8">
    <location>
        <begin position="47"/>
        <end position="64"/>
    </location>
</feature>
<feature type="transmembrane region" description="Helical" evidence="9">
    <location>
        <begin position="234"/>
        <end position="255"/>
    </location>
</feature>
<evidence type="ECO:0000259" key="10">
    <source>
        <dbReference type="Pfam" id="PF05154"/>
    </source>
</evidence>
<dbReference type="Proteomes" id="UP001497497">
    <property type="component" value="Unassembled WGS sequence"/>
</dbReference>
<evidence type="ECO:0000256" key="7">
    <source>
        <dbReference type="ARBA" id="ARBA00023180"/>
    </source>
</evidence>
<comment type="similarity">
    <text evidence="2">Belongs to the TM2 family.</text>
</comment>
<dbReference type="Pfam" id="PF05154">
    <property type="entry name" value="TM2"/>
    <property type="match status" value="1"/>
</dbReference>
<gene>
    <name evidence="11" type="ORF">GSLYS_00020160001</name>
</gene>
<feature type="transmembrane region" description="Helical" evidence="9">
    <location>
        <begin position="203"/>
        <end position="222"/>
    </location>
</feature>
<evidence type="ECO:0000256" key="9">
    <source>
        <dbReference type="SAM" id="Phobius"/>
    </source>
</evidence>
<accession>A0AAV2IJI0</accession>
<evidence type="ECO:0000256" key="1">
    <source>
        <dbReference type="ARBA" id="ARBA00004141"/>
    </source>
</evidence>
<dbReference type="AlphaFoldDB" id="A0AAV2IJI0"/>
<evidence type="ECO:0000256" key="3">
    <source>
        <dbReference type="ARBA" id="ARBA00022692"/>
    </source>
</evidence>
<protein>
    <recommendedName>
        <fullName evidence="10">TM2 domain-containing protein</fullName>
    </recommendedName>
</protein>
<dbReference type="InterPro" id="IPR007829">
    <property type="entry name" value="TM2"/>
</dbReference>
<feature type="domain" description="TM2" evidence="10">
    <location>
        <begin position="200"/>
        <end position="248"/>
    </location>
</feature>
<keyword evidence="5 9" id="KW-1133">Transmembrane helix</keyword>
<feature type="region of interest" description="Disordered" evidence="8">
    <location>
        <begin position="47"/>
        <end position="73"/>
    </location>
</feature>
<evidence type="ECO:0000256" key="6">
    <source>
        <dbReference type="ARBA" id="ARBA00023136"/>
    </source>
</evidence>
<evidence type="ECO:0000256" key="2">
    <source>
        <dbReference type="ARBA" id="ARBA00008284"/>
    </source>
</evidence>
<dbReference type="PANTHER" id="PTHR21016:SF7">
    <property type="entry name" value="TM2 DOMAIN-CONTAINING PROTEIN 3"/>
    <property type="match status" value="1"/>
</dbReference>